<dbReference type="AlphaFoldDB" id="A0AAP0HLH7"/>
<organism evidence="4 5">
    <name type="scientific">Stephania cephalantha</name>
    <dbReference type="NCBI Taxonomy" id="152367"/>
    <lineage>
        <taxon>Eukaryota</taxon>
        <taxon>Viridiplantae</taxon>
        <taxon>Streptophyta</taxon>
        <taxon>Embryophyta</taxon>
        <taxon>Tracheophyta</taxon>
        <taxon>Spermatophyta</taxon>
        <taxon>Magnoliopsida</taxon>
        <taxon>Ranunculales</taxon>
        <taxon>Menispermaceae</taxon>
        <taxon>Menispermoideae</taxon>
        <taxon>Cissampelideae</taxon>
        <taxon>Stephania</taxon>
    </lineage>
</organism>
<feature type="compositionally biased region" description="Basic and acidic residues" evidence="1">
    <location>
        <begin position="34"/>
        <end position="54"/>
    </location>
</feature>
<evidence type="ECO:0000313" key="4">
    <source>
        <dbReference type="EMBL" id="KAK9088756.1"/>
    </source>
</evidence>
<evidence type="ECO:0000259" key="2">
    <source>
        <dbReference type="Pfam" id="PF13086"/>
    </source>
</evidence>
<evidence type="ECO:0000313" key="5">
    <source>
        <dbReference type="Proteomes" id="UP001419268"/>
    </source>
</evidence>
<proteinExistence type="predicted"/>
<sequence length="332" mass="37003">MTDPREASSAGWRRGLTGGKATSSAESRQFAPVGEDHQRSRSEQRTPGRGDSRAAGRRGRQRVGGGGGSALNHKERRPRVNVPTTGGIQTTGLRLSLAYLDELNLGNKGSARKFCFQNALLIFSTASSSYRLHTVDMDLLNLVVIDEAAMLKECESTIPLQLNGMRHAFLIGDECQLPAMVSSKISCQAGFGRSLFERMGIEGRLKHLLDMQYRMHPKISRFPNAKFFNNMIHDASNVRKKNYTRKFLSGPMFGPYSFINIADGREEVGDIGHSYRNMVEVALVMKIVREVFMVIGFYMRFEDDSLESARTDKAAALEVGKFCQKLIELNLL</sequence>
<gene>
    <name evidence="4" type="ORF">Scep_027838</name>
</gene>
<dbReference type="SUPFAM" id="SSF52540">
    <property type="entry name" value="P-loop containing nucleoside triphosphate hydrolases"/>
    <property type="match status" value="1"/>
</dbReference>
<dbReference type="InterPro" id="IPR041679">
    <property type="entry name" value="DNA2/NAM7-like_C"/>
</dbReference>
<feature type="domain" description="DNA2/NAM7 helicase-like C-terminal" evidence="3">
    <location>
        <begin position="192"/>
        <end position="291"/>
    </location>
</feature>
<keyword evidence="5" id="KW-1185">Reference proteome</keyword>
<evidence type="ECO:0000259" key="3">
    <source>
        <dbReference type="Pfam" id="PF13087"/>
    </source>
</evidence>
<name>A0AAP0HLH7_9MAGN</name>
<feature type="region of interest" description="Disordered" evidence="1">
    <location>
        <begin position="1"/>
        <end position="87"/>
    </location>
</feature>
<comment type="caution">
    <text evidence="4">The sequence shown here is derived from an EMBL/GenBank/DDBJ whole genome shotgun (WGS) entry which is preliminary data.</text>
</comment>
<evidence type="ECO:0000256" key="1">
    <source>
        <dbReference type="SAM" id="MobiDB-lite"/>
    </source>
</evidence>
<dbReference type="Gene3D" id="3.40.50.300">
    <property type="entry name" value="P-loop containing nucleotide triphosphate hydrolases"/>
    <property type="match status" value="2"/>
</dbReference>
<protein>
    <submittedName>
        <fullName evidence="4">Uncharacterized protein</fullName>
    </submittedName>
</protein>
<dbReference type="Proteomes" id="UP001419268">
    <property type="component" value="Unassembled WGS sequence"/>
</dbReference>
<dbReference type="Pfam" id="PF13086">
    <property type="entry name" value="AAA_11"/>
    <property type="match status" value="1"/>
</dbReference>
<accession>A0AAP0HLH7</accession>
<dbReference type="InterPro" id="IPR041677">
    <property type="entry name" value="DNA2/NAM7_AAA_11"/>
</dbReference>
<feature type="domain" description="DNA2/NAM7 helicase helicase" evidence="2">
    <location>
        <begin position="110"/>
        <end position="184"/>
    </location>
</feature>
<dbReference type="PANTHER" id="PTHR10887">
    <property type="entry name" value="DNA2/NAM7 HELICASE FAMILY"/>
    <property type="match status" value="1"/>
</dbReference>
<dbReference type="PANTHER" id="PTHR10887:SF515">
    <property type="entry name" value="P-LOOP CONTAINING NUCLEOSIDE TRIPHOSPHATE HYDROLASES SUPERFAMILY PROTEIN"/>
    <property type="match status" value="1"/>
</dbReference>
<dbReference type="Pfam" id="PF13087">
    <property type="entry name" value="AAA_12"/>
    <property type="match status" value="1"/>
</dbReference>
<dbReference type="InterPro" id="IPR045055">
    <property type="entry name" value="DNA2/NAM7-like"/>
</dbReference>
<dbReference type="InterPro" id="IPR027417">
    <property type="entry name" value="P-loop_NTPase"/>
</dbReference>
<reference evidence="4 5" key="1">
    <citation type="submission" date="2024-01" db="EMBL/GenBank/DDBJ databases">
        <title>Genome assemblies of Stephania.</title>
        <authorList>
            <person name="Yang L."/>
        </authorList>
    </citation>
    <scope>NUCLEOTIDE SEQUENCE [LARGE SCALE GENOMIC DNA]</scope>
    <source>
        <strain evidence="4">JXDWG</strain>
        <tissue evidence="4">Leaf</tissue>
    </source>
</reference>
<dbReference type="EMBL" id="JBBNAG010000012">
    <property type="protein sequence ID" value="KAK9088756.1"/>
    <property type="molecule type" value="Genomic_DNA"/>
</dbReference>
<dbReference type="GO" id="GO:0004386">
    <property type="term" value="F:helicase activity"/>
    <property type="evidence" value="ECO:0007669"/>
    <property type="project" value="InterPro"/>
</dbReference>